<accession>A0A2M3ZQ76</accession>
<evidence type="ECO:0000313" key="1">
    <source>
        <dbReference type="EMBL" id="MBW30706.1"/>
    </source>
</evidence>
<organism evidence="1">
    <name type="scientific">Anopheles braziliensis</name>
    <dbReference type="NCBI Taxonomy" id="58242"/>
    <lineage>
        <taxon>Eukaryota</taxon>
        <taxon>Metazoa</taxon>
        <taxon>Ecdysozoa</taxon>
        <taxon>Arthropoda</taxon>
        <taxon>Hexapoda</taxon>
        <taxon>Insecta</taxon>
        <taxon>Pterygota</taxon>
        <taxon>Neoptera</taxon>
        <taxon>Endopterygota</taxon>
        <taxon>Diptera</taxon>
        <taxon>Nematocera</taxon>
        <taxon>Culicoidea</taxon>
        <taxon>Culicidae</taxon>
        <taxon>Anophelinae</taxon>
        <taxon>Anopheles</taxon>
    </lineage>
</organism>
<dbReference type="EMBL" id="GGFM01009955">
    <property type="protein sequence ID" value="MBW30706.1"/>
    <property type="molecule type" value="Transcribed_RNA"/>
</dbReference>
<reference evidence="1" key="1">
    <citation type="submission" date="2018-01" db="EMBL/GenBank/DDBJ databases">
        <title>An insight into the sialome of Amazonian anophelines.</title>
        <authorList>
            <person name="Ribeiro J.M."/>
            <person name="Scarpassa V."/>
            <person name="Calvo E."/>
        </authorList>
    </citation>
    <scope>NUCLEOTIDE SEQUENCE</scope>
    <source>
        <tissue evidence="1">Salivary glands</tissue>
    </source>
</reference>
<name>A0A2M3ZQ76_9DIPT</name>
<proteinExistence type="predicted"/>
<sequence length="190" mass="19809">MRRRRSALAMVASSSSSPRPTGPTGAAVCPSLVASCSRCVSTVTSSVNRTTSVCTLDVLRNVSTCFCSCLIFSLHLIMLLFDSSSCCFSLPISASHSSESDDLGNIGFGPLVFNFSCNTDTLAAITFASIVFSSSACRNRSISSSIRCISAPCAAARPSRTAICSYALLSSLLVAVARSFSVSLPTTVDD</sequence>
<protein>
    <submittedName>
        <fullName evidence="1">Putative secreted peptide</fullName>
    </submittedName>
</protein>
<dbReference type="AlphaFoldDB" id="A0A2M3ZQ76"/>